<dbReference type="Pfam" id="PF00046">
    <property type="entry name" value="Homeodomain"/>
    <property type="match status" value="1"/>
</dbReference>
<reference evidence="13" key="1">
    <citation type="submission" date="2025-08" db="UniProtKB">
        <authorList>
            <consortium name="Ensembl"/>
        </authorList>
    </citation>
    <scope>IDENTIFICATION</scope>
</reference>
<reference evidence="13" key="2">
    <citation type="submission" date="2025-09" db="UniProtKB">
        <authorList>
            <consortium name="Ensembl"/>
        </authorList>
    </citation>
    <scope>IDENTIFICATION</scope>
</reference>
<dbReference type="PRINTS" id="PR00024">
    <property type="entry name" value="HOMEOBOX"/>
</dbReference>
<keyword evidence="5 9" id="KW-0371">Homeobox</keyword>
<dbReference type="PANTHER" id="PTHR46110:SF1">
    <property type="entry name" value="HOMEOBOX PROTEIN HMX1"/>
    <property type="match status" value="1"/>
</dbReference>
<evidence type="ECO:0000256" key="5">
    <source>
        <dbReference type="ARBA" id="ARBA00023155"/>
    </source>
</evidence>
<protein>
    <submittedName>
        <fullName evidence="13">H6 family homeobox 1</fullName>
    </submittedName>
</protein>
<evidence type="ECO:0000256" key="4">
    <source>
        <dbReference type="ARBA" id="ARBA00023125"/>
    </source>
</evidence>
<evidence type="ECO:0000313" key="13">
    <source>
        <dbReference type="Ensembl" id="ENSPTXP00000021372.1"/>
    </source>
</evidence>
<sequence>HSPRGELRSLPAHHLQPPFLGEGAEEWGGGGSPAGLARSGSGCLQPRSRMPDQASGNVQAASARVSSFFIANLLAAQTKRRRSPLRENALEWYRRARKAFRSCASPESKSRTLRPRLPLSPGPAGRARSPKASGQQREARGGGGGGGGGGRKKKTRTVFSRSQVFQLESTFDVKRYLSSSERAGLAASLRLTETQVKIWFQNRRNKWKRQLAADLEAAQLPPSTAQRIVRVPVLYHDSSLTGSALAALPLSPHGPPPPPPLLSLAGGAVAYPLSAFPAAAAAAAAPFLRAPVSGLV</sequence>
<keyword evidence="7 9" id="KW-0539">Nucleus</keyword>
<dbReference type="GO" id="GO:0001227">
    <property type="term" value="F:DNA-binding transcription repressor activity, RNA polymerase II-specific"/>
    <property type="evidence" value="ECO:0007669"/>
    <property type="project" value="Ensembl"/>
</dbReference>
<evidence type="ECO:0000256" key="10">
    <source>
        <dbReference type="RuleBase" id="RU000682"/>
    </source>
</evidence>
<dbReference type="SUPFAM" id="SSF46689">
    <property type="entry name" value="Homeodomain-like"/>
    <property type="match status" value="1"/>
</dbReference>
<evidence type="ECO:0000256" key="7">
    <source>
        <dbReference type="ARBA" id="ARBA00023242"/>
    </source>
</evidence>
<evidence type="ECO:0000256" key="9">
    <source>
        <dbReference type="PROSITE-ProRule" id="PRU00108"/>
    </source>
</evidence>
<keyword evidence="14" id="KW-1185">Reference proteome</keyword>
<dbReference type="PANTHER" id="PTHR46110">
    <property type="entry name" value="HOMEOBOX PROTEIN HMX"/>
    <property type="match status" value="1"/>
</dbReference>
<dbReference type="GeneTree" id="ENSGT00940000162580"/>
<proteinExistence type="inferred from homology"/>
<keyword evidence="4 9" id="KW-0238">DNA-binding</keyword>
<evidence type="ECO:0000256" key="3">
    <source>
        <dbReference type="ARBA" id="ARBA00023015"/>
    </source>
</evidence>
<gene>
    <name evidence="13" type="primary">HMX1</name>
</gene>
<accession>A0A670ZB69</accession>
<keyword evidence="2" id="KW-0217">Developmental protein</keyword>
<dbReference type="GO" id="GO:0000977">
    <property type="term" value="F:RNA polymerase II transcription regulatory region sequence-specific DNA binding"/>
    <property type="evidence" value="ECO:0007669"/>
    <property type="project" value="Ensembl"/>
</dbReference>
<name>A0A670ZB69_PSETE</name>
<dbReference type="InterPro" id="IPR001356">
    <property type="entry name" value="HD"/>
</dbReference>
<dbReference type="Gene3D" id="1.10.10.60">
    <property type="entry name" value="Homeodomain-like"/>
    <property type="match status" value="1"/>
</dbReference>
<evidence type="ECO:0000256" key="2">
    <source>
        <dbReference type="ARBA" id="ARBA00022473"/>
    </source>
</evidence>
<dbReference type="PROSITE" id="PS00027">
    <property type="entry name" value="HOMEOBOX_1"/>
    <property type="match status" value="1"/>
</dbReference>
<keyword evidence="6" id="KW-0804">Transcription</keyword>
<dbReference type="InterPro" id="IPR009057">
    <property type="entry name" value="Homeodomain-like_sf"/>
</dbReference>
<organism evidence="13 14">
    <name type="scientific">Pseudonaja textilis</name>
    <name type="common">Eastern brown snake</name>
    <dbReference type="NCBI Taxonomy" id="8673"/>
    <lineage>
        <taxon>Eukaryota</taxon>
        <taxon>Metazoa</taxon>
        <taxon>Chordata</taxon>
        <taxon>Craniata</taxon>
        <taxon>Vertebrata</taxon>
        <taxon>Euteleostomi</taxon>
        <taxon>Lepidosauria</taxon>
        <taxon>Squamata</taxon>
        <taxon>Bifurcata</taxon>
        <taxon>Unidentata</taxon>
        <taxon>Episquamata</taxon>
        <taxon>Toxicofera</taxon>
        <taxon>Serpentes</taxon>
        <taxon>Colubroidea</taxon>
        <taxon>Elapidae</taxon>
        <taxon>Hydrophiinae</taxon>
        <taxon>Pseudonaja</taxon>
    </lineage>
</organism>
<feature type="DNA-binding region" description="Homeobox" evidence="9">
    <location>
        <begin position="152"/>
        <end position="211"/>
    </location>
</feature>
<dbReference type="InterPro" id="IPR017970">
    <property type="entry name" value="Homeobox_CS"/>
</dbReference>
<evidence type="ECO:0000256" key="8">
    <source>
        <dbReference type="ARBA" id="ARBA00038165"/>
    </source>
</evidence>
<feature type="region of interest" description="Disordered" evidence="11">
    <location>
        <begin position="1"/>
        <end position="58"/>
    </location>
</feature>
<comment type="similarity">
    <text evidence="8">Belongs to the HMX homeobox family.</text>
</comment>
<evidence type="ECO:0000259" key="12">
    <source>
        <dbReference type="PROSITE" id="PS50071"/>
    </source>
</evidence>
<dbReference type="InterPro" id="IPR020479">
    <property type="entry name" value="HD_metazoa"/>
</dbReference>
<dbReference type="Ensembl" id="ENSPTXT00000022023.1">
    <property type="protein sequence ID" value="ENSPTXP00000021372.1"/>
    <property type="gene ID" value="ENSPTXG00000014784.1"/>
</dbReference>
<dbReference type="OMA" id="TMEWYRR"/>
<dbReference type="CDD" id="cd00086">
    <property type="entry name" value="homeodomain"/>
    <property type="match status" value="1"/>
</dbReference>
<dbReference type="GO" id="GO:0005634">
    <property type="term" value="C:nucleus"/>
    <property type="evidence" value="ECO:0007669"/>
    <property type="project" value="UniProtKB-SubCell"/>
</dbReference>
<evidence type="ECO:0000256" key="11">
    <source>
        <dbReference type="SAM" id="MobiDB-lite"/>
    </source>
</evidence>
<dbReference type="SMART" id="SM00389">
    <property type="entry name" value="HOX"/>
    <property type="match status" value="1"/>
</dbReference>
<evidence type="ECO:0000256" key="1">
    <source>
        <dbReference type="ARBA" id="ARBA00004123"/>
    </source>
</evidence>
<comment type="subcellular location">
    <subcellularLocation>
        <location evidence="1 9 10">Nucleus</location>
    </subcellularLocation>
</comment>
<dbReference type="InterPro" id="IPR051300">
    <property type="entry name" value="HMX_Homeobox_TF"/>
</dbReference>
<dbReference type="Proteomes" id="UP000472273">
    <property type="component" value="Unplaced"/>
</dbReference>
<feature type="region of interest" description="Disordered" evidence="11">
    <location>
        <begin position="103"/>
        <end position="156"/>
    </location>
</feature>
<dbReference type="PROSITE" id="PS50071">
    <property type="entry name" value="HOMEOBOX_2"/>
    <property type="match status" value="1"/>
</dbReference>
<dbReference type="FunFam" id="1.10.10.60:FF:000053">
    <property type="entry name" value="H6 family homeobox 2"/>
    <property type="match status" value="1"/>
</dbReference>
<dbReference type="AlphaFoldDB" id="A0A670ZB69"/>
<feature type="domain" description="Homeobox" evidence="12">
    <location>
        <begin position="150"/>
        <end position="210"/>
    </location>
</feature>
<evidence type="ECO:0000313" key="14">
    <source>
        <dbReference type="Proteomes" id="UP000472273"/>
    </source>
</evidence>
<keyword evidence="3" id="KW-0805">Transcription regulation</keyword>
<evidence type="ECO:0000256" key="6">
    <source>
        <dbReference type="ARBA" id="ARBA00023163"/>
    </source>
</evidence>